<accession>A0A1J4JIL3</accession>
<sequence length="424" mass="49665">MKSFVDVFDYIDVPSPSSELDYLKIEEQIKMSEETILQVKAKTEKLISSFAVLFLTVQKSKLLSNLIINLLKIYDRNRSFINKENQTAKNATETISNGNQILSNQINLLNSELTQKRSELYDEKESIKRLNDDSEEMTQKCISFQNQWIQYDEEITQILSKINEMKDCMKQIIISQSKLRSKLSSLNLQINGAITDISALEIDKNEILEKLQNAQNEFHQKNKEIASEKTENEITKQKINEILIEIDEKEKDIKKTQKNIQEIYNEIQNEEISVNNVKICIPQLENQLKSTQETEETIKNEKLRVDQRQSQLDTLIGKKQSMIGEDFTKIEKKQKRYKELQNIFELRKLMLITALDDIDHKINKEYGKVLKYQNNLNNTPVIRSRPKLASPIVRMKFMRVNQTPQFNRMNSRLFPTSTFSNSQH</sequence>
<keyword evidence="3" id="KW-1185">Reference proteome</keyword>
<proteinExistence type="predicted"/>
<reference evidence="2" key="1">
    <citation type="submission" date="2016-10" db="EMBL/GenBank/DDBJ databases">
        <authorList>
            <person name="Benchimol M."/>
            <person name="Almeida L.G."/>
            <person name="Vasconcelos A.T."/>
            <person name="Perreira-Neves A."/>
            <person name="Rosa I.A."/>
            <person name="Tasca T."/>
            <person name="Bogo M.R."/>
            <person name="de Souza W."/>
        </authorList>
    </citation>
    <scope>NUCLEOTIDE SEQUENCE [LARGE SCALE GENOMIC DNA]</scope>
    <source>
        <strain evidence="2">K</strain>
    </source>
</reference>
<feature type="coiled-coil region" evidence="1">
    <location>
        <begin position="197"/>
        <end position="301"/>
    </location>
</feature>
<evidence type="ECO:0000313" key="2">
    <source>
        <dbReference type="EMBL" id="OHS98974.1"/>
    </source>
</evidence>
<dbReference type="VEuPathDB" id="TrichDB:TRFO_34667"/>
<gene>
    <name evidence="2" type="ORF">TRFO_34667</name>
</gene>
<evidence type="ECO:0000313" key="3">
    <source>
        <dbReference type="Proteomes" id="UP000179807"/>
    </source>
</evidence>
<organism evidence="2 3">
    <name type="scientific">Tritrichomonas foetus</name>
    <dbReference type="NCBI Taxonomy" id="1144522"/>
    <lineage>
        <taxon>Eukaryota</taxon>
        <taxon>Metamonada</taxon>
        <taxon>Parabasalia</taxon>
        <taxon>Tritrichomonadida</taxon>
        <taxon>Tritrichomonadidae</taxon>
        <taxon>Tritrichomonas</taxon>
    </lineage>
</organism>
<name>A0A1J4JIL3_9EUKA</name>
<keyword evidence="1" id="KW-0175">Coiled coil</keyword>
<comment type="caution">
    <text evidence="2">The sequence shown here is derived from an EMBL/GenBank/DDBJ whole genome shotgun (WGS) entry which is preliminary data.</text>
</comment>
<protein>
    <submittedName>
        <fullName evidence="2">Uncharacterized protein</fullName>
    </submittedName>
</protein>
<feature type="coiled-coil region" evidence="1">
    <location>
        <begin position="99"/>
        <end position="147"/>
    </location>
</feature>
<dbReference type="AlphaFoldDB" id="A0A1J4JIL3"/>
<dbReference type="SUPFAM" id="SSF57997">
    <property type="entry name" value="Tropomyosin"/>
    <property type="match status" value="1"/>
</dbReference>
<dbReference type="GeneID" id="94844494"/>
<dbReference type="EMBL" id="MLAK01001029">
    <property type="protein sequence ID" value="OHS98974.1"/>
    <property type="molecule type" value="Genomic_DNA"/>
</dbReference>
<evidence type="ECO:0000256" key="1">
    <source>
        <dbReference type="SAM" id="Coils"/>
    </source>
</evidence>
<dbReference type="RefSeq" id="XP_068352111.1">
    <property type="nucleotide sequence ID" value="XM_068509790.1"/>
</dbReference>
<dbReference type="Proteomes" id="UP000179807">
    <property type="component" value="Unassembled WGS sequence"/>
</dbReference>